<organism evidence="1">
    <name type="scientific">Anguilla anguilla</name>
    <name type="common">European freshwater eel</name>
    <name type="synonym">Muraena anguilla</name>
    <dbReference type="NCBI Taxonomy" id="7936"/>
    <lineage>
        <taxon>Eukaryota</taxon>
        <taxon>Metazoa</taxon>
        <taxon>Chordata</taxon>
        <taxon>Craniata</taxon>
        <taxon>Vertebrata</taxon>
        <taxon>Euteleostomi</taxon>
        <taxon>Actinopterygii</taxon>
        <taxon>Neopterygii</taxon>
        <taxon>Teleostei</taxon>
        <taxon>Anguilliformes</taxon>
        <taxon>Anguillidae</taxon>
        <taxon>Anguilla</taxon>
    </lineage>
</organism>
<reference evidence="1" key="2">
    <citation type="journal article" date="2015" name="Fish Shellfish Immunol.">
        <title>Early steps in the European eel (Anguilla anguilla)-Vibrio vulnificus interaction in the gills: Role of the RtxA13 toxin.</title>
        <authorList>
            <person name="Callol A."/>
            <person name="Pajuelo D."/>
            <person name="Ebbesson L."/>
            <person name="Teles M."/>
            <person name="MacKenzie S."/>
            <person name="Amaro C."/>
        </authorList>
    </citation>
    <scope>NUCLEOTIDE SEQUENCE</scope>
</reference>
<sequence length="15" mass="1993">MLFFFYIFNLYPKYS</sequence>
<proteinExistence type="predicted"/>
<reference evidence="1" key="1">
    <citation type="submission" date="2014-11" db="EMBL/GenBank/DDBJ databases">
        <authorList>
            <person name="Amaro Gonzalez C."/>
        </authorList>
    </citation>
    <scope>NUCLEOTIDE SEQUENCE</scope>
</reference>
<accession>A0A0E9SAK8</accession>
<dbReference type="EMBL" id="GBXM01071014">
    <property type="protein sequence ID" value="JAH37563.1"/>
    <property type="molecule type" value="Transcribed_RNA"/>
</dbReference>
<protein>
    <submittedName>
        <fullName evidence="1">Uncharacterized protein</fullName>
    </submittedName>
</protein>
<name>A0A0E9SAK8_ANGAN</name>
<evidence type="ECO:0000313" key="1">
    <source>
        <dbReference type="EMBL" id="JAH37563.1"/>
    </source>
</evidence>